<protein>
    <recommendedName>
        <fullName evidence="4">DUF3813 domain-containing protein</fullName>
    </recommendedName>
</protein>
<evidence type="ECO:0000313" key="2">
    <source>
        <dbReference type="EMBL" id="AXI09796.1"/>
    </source>
</evidence>
<name>A0A345PIG6_9BACI</name>
<evidence type="ECO:0000256" key="1">
    <source>
        <dbReference type="SAM" id="MobiDB-lite"/>
    </source>
</evidence>
<sequence>MIHDNLQSKLQQASRLIDEAKDNVRLAQGTDPELLQQAEQQLQQVEQNLQEAQNQAGREATDNPQFQQAYEQLHDTRQQVQEAQQNNNEVL</sequence>
<dbReference type="KEGG" id="ocn:CUC15_13035"/>
<dbReference type="OrthoDB" id="2705180at2"/>
<gene>
    <name evidence="2" type="ORF">CUC15_13035</name>
</gene>
<proteinExistence type="predicted"/>
<feature type="region of interest" description="Disordered" evidence="1">
    <location>
        <begin position="48"/>
        <end position="69"/>
    </location>
</feature>
<accession>A0A345PIG6</accession>
<keyword evidence="3" id="KW-1185">Reference proteome</keyword>
<reference evidence="3" key="1">
    <citation type="submission" date="2017-11" db="EMBL/GenBank/DDBJ databases">
        <authorList>
            <person name="Zhu W."/>
        </authorList>
    </citation>
    <scope>NUCLEOTIDE SEQUENCE [LARGE SCALE GENOMIC DNA]</scope>
    <source>
        <strain evidence="3">160</strain>
    </source>
</reference>
<dbReference type="EMBL" id="CP024848">
    <property type="protein sequence ID" value="AXI09796.1"/>
    <property type="molecule type" value="Genomic_DNA"/>
</dbReference>
<organism evidence="2 3">
    <name type="scientific">Oceanobacillus zhaokaii</name>
    <dbReference type="NCBI Taxonomy" id="2052660"/>
    <lineage>
        <taxon>Bacteria</taxon>
        <taxon>Bacillati</taxon>
        <taxon>Bacillota</taxon>
        <taxon>Bacilli</taxon>
        <taxon>Bacillales</taxon>
        <taxon>Bacillaceae</taxon>
        <taxon>Oceanobacillus</taxon>
    </lineage>
</organism>
<evidence type="ECO:0008006" key="4">
    <source>
        <dbReference type="Google" id="ProtNLM"/>
    </source>
</evidence>
<dbReference type="AlphaFoldDB" id="A0A345PIG6"/>
<evidence type="ECO:0000313" key="3">
    <source>
        <dbReference type="Proteomes" id="UP000253908"/>
    </source>
</evidence>
<dbReference type="RefSeq" id="WP_114917082.1">
    <property type="nucleotide sequence ID" value="NZ_CP024848.1"/>
</dbReference>
<dbReference type="Proteomes" id="UP000253908">
    <property type="component" value="Chromosome"/>
</dbReference>